<name>A0A7S7YC00_9CAUD</name>
<gene>
    <name evidence="1" type="ORF">PN09_106</name>
</gene>
<dbReference type="Proteomes" id="UP000605974">
    <property type="component" value="Segment"/>
</dbReference>
<protein>
    <submittedName>
        <fullName evidence="1">Uncharacterized protein</fullName>
    </submittedName>
</protein>
<organism evidence="1 2">
    <name type="scientific">Pseudomonas phage PN09</name>
    <dbReference type="NCBI Taxonomy" id="2782564"/>
    <lineage>
        <taxon>Viruses</taxon>
        <taxon>Duplodnaviria</taxon>
        <taxon>Heunggongvirae</taxon>
        <taxon>Uroviricota</taxon>
        <taxon>Caudoviricetes</taxon>
        <taxon>Vandenendeviridae</taxon>
        <taxon>Gorskivirinae</taxon>
        <taxon>Otagovirus</taxon>
        <taxon>Otagovirus PN09</taxon>
    </lineage>
</organism>
<sequence length="64" mass="7302">MNVGDRVKLLNNVYENDDDKDMAPGVEGRIDKILNGDFVEVLLDKPVEGIREWVFIRSELEVIA</sequence>
<reference evidence="1" key="1">
    <citation type="submission" date="2020-10" db="EMBL/GenBank/DDBJ databases">
        <authorList>
            <person name="Ni P."/>
        </authorList>
    </citation>
    <scope>NUCLEOTIDE SEQUENCE</scope>
</reference>
<proteinExistence type="predicted"/>
<evidence type="ECO:0000313" key="1">
    <source>
        <dbReference type="EMBL" id="QPB10527.1"/>
    </source>
</evidence>
<dbReference type="EMBL" id="MW175491">
    <property type="protein sequence ID" value="QPB10527.1"/>
    <property type="molecule type" value="Genomic_DNA"/>
</dbReference>
<accession>A0A7S7YC00</accession>
<evidence type="ECO:0000313" key="2">
    <source>
        <dbReference type="Proteomes" id="UP000605974"/>
    </source>
</evidence>
<keyword evidence="2" id="KW-1185">Reference proteome</keyword>